<evidence type="ECO:0000256" key="1">
    <source>
        <dbReference type="ARBA" id="ARBA00022450"/>
    </source>
</evidence>
<comment type="caution">
    <text evidence="7">The sequence shown here is derived from an EMBL/GenBank/DDBJ whole genome shotgun (WGS) entry which is preliminary data.</text>
</comment>
<feature type="region of interest" description="Disordered" evidence="4">
    <location>
        <begin position="1320"/>
        <end position="1347"/>
    </location>
</feature>
<dbReference type="EMBL" id="CAXAMN010002080">
    <property type="protein sequence ID" value="CAK8997635.1"/>
    <property type="molecule type" value="Genomic_DNA"/>
</dbReference>
<dbReference type="InterPro" id="IPR050091">
    <property type="entry name" value="PKS_NRPS_Biosynth_Enz"/>
</dbReference>
<evidence type="ECO:0000259" key="6">
    <source>
        <dbReference type="PROSITE" id="PS52004"/>
    </source>
</evidence>
<dbReference type="SUPFAM" id="SSF52151">
    <property type="entry name" value="FabD/lysophospholipase-like"/>
    <property type="match status" value="1"/>
</dbReference>
<dbReference type="PROSITE" id="PS00012">
    <property type="entry name" value="PHOSPHOPANTETHEINE"/>
    <property type="match status" value="1"/>
</dbReference>
<dbReference type="Gene3D" id="3.20.20.210">
    <property type="match status" value="1"/>
</dbReference>
<keyword evidence="1" id="KW-0596">Phosphopantetheine</keyword>
<dbReference type="SMART" id="SM00827">
    <property type="entry name" value="PKS_AT"/>
    <property type="match status" value="1"/>
</dbReference>
<dbReference type="InterPro" id="IPR001227">
    <property type="entry name" value="Ac_transferase_dom_sf"/>
</dbReference>
<dbReference type="Proteomes" id="UP001642484">
    <property type="component" value="Unassembled WGS sequence"/>
</dbReference>
<keyword evidence="8" id="KW-1185">Reference proteome</keyword>
<protein>
    <recommendedName>
        <fullName evidence="9">Polyketide synthase</fullName>
    </recommendedName>
</protein>
<keyword evidence="2" id="KW-0597">Phosphoprotein</keyword>
<evidence type="ECO:0000256" key="3">
    <source>
        <dbReference type="ARBA" id="ARBA00022679"/>
    </source>
</evidence>
<feature type="region of interest" description="Disordered" evidence="4">
    <location>
        <begin position="1893"/>
        <end position="1912"/>
    </location>
</feature>
<dbReference type="SUPFAM" id="SSF47336">
    <property type="entry name" value="ACP-like"/>
    <property type="match status" value="1"/>
</dbReference>
<dbReference type="Pfam" id="PF00550">
    <property type="entry name" value="PP-binding"/>
    <property type="match status" value="1"/>
</dbReference>
<gene>
    <name evidence="7" type="ORF">CCMP2556_LOCUS4928</name>
</gene>
<evidence type="ECO:0000256" key="2">
    <source>
        <dbReference type="ARBA" id="ARBA00022553"/>
    </source>
</evidence>
<evidence type="ECO:0000313" key="8">
    <source>
        <dbReference type="Proteomes" id="UP001642484"/>
    </source>
</evidence>
<proteinExistence type="predicted"/>
<dbReference type="InterPro" id="IPR006162">
    <property type="entry name" value="Ppantetheine_attach_site"/>
</dbReference>
<dbReference type="PANTHER" id="PTHR43775:SF37">
    <property type="entry name" value="SI:DKEY-61P9.11"/>
    <property type="match status" value="1"/>
</dbReference>
<keyword evidence="3" id="KW-0808">Transferase</keyword>
<feature type="domain" description="Carrier" evidence="5">
    <location>
        <begin position="1383"/>
        <end position="1475"/>
    </location>
</feature>
<feature type="domain" description="Ketosynthase family 3 (KS3)" evidence="6">
    <location>
        <begin position="916"/>
        <end position="1319"/>
    </location>
</feature>
<dbReference type="SUPFAM" id="SSF53901">
    <property type="entry name" value="Thiolase-like"/>
    <property type="match status" value="1"/>
</dbReference>
<dbReference type="SUPFAM" id="SSF51726">
    <property type="entry name" value="UROD/MetE-like"/>
    <property type="match status" value="1"/>
</dbReference>
<dbReference type="Pfam" id="PF00109">
    <property type="entry name" value="ketoacyl-synt"/>
    <property type="match status" value="1"/>
</dbReference>
<dbReference type="InterPro" id="IPR018201">
    <property type="entry name" value="Ketoacyl_synth_AS"/>
</dbReference>
<dbReference type="InterPro" id="IPR020841">
    <property type="entry name" value="PKS_Beta-ketoAc_synthase_dom"/>
</dbReference>
<evidence type="ECO:0000256" key="4">
    <source>
        <dbReference type="SAM" id="MobiDB-lite"/>
    </source>
</evidence>
<dbReference type="InterPro" id="IPR009081">
    <property type="entry name" value="PP-bd_ACP"/>
</dbReference>
<dbReference type="PROSITE" id="PS00606">
    <property type="entry name" value="KS3_1"/>
    <property type="match status" value="1"/>
</dbReference>
<dbReference type="PROSITE" id="PS50075">
    <property type="entry name" value="CARRIER"/>
    <property type="match status" value="1"/>
</dbReference>
<evidence type="ECO:0000313" key="7">
    <source>
        <dbReference type="EMBL" id="CAK8997635.1"/>
    </source>
</evidence>
<organism evidence="7 8">
    <name type="scientific">Durusdinium trenchii</name>
    <dbReference type="NCBI Taxonomy" id="1381693"/>
    <lineage>
        <taxon>Eukaryota</taxon>
        <taxon>Sar</taxon>
        <taxon>Alveolata</taxon>
        <taxon>Dinophyceae</taxon>
        <taxon>Suessiales</taxon>
        <taxon>Symbiodiniaceae</taxon>
        <taxon>Durusdinium</taxon>
    </lineage>
</organism>
<dbReference type="InterPro" id="IPR014043">
    <property type="entry name" value="Acyl_transferase_dom"/>
</dbReference>
<dbReference type="InterPro" id="IPR016039">
    <property type="entry name" value="Thiolase-like"/>
</dbReference>
<dbReference type="InterPro" id="IPR016035">
    <property type="entry name" value="Acyl_Trfase/lysoPLipase"/>
</dbReference>
<dbReference type="InterPro" id="IPR014030">
    <property type="entry name" value="Ketoacyl_synth_N"/>
</dbReference>
<reference evidence="7 8" key="1">
    <citation type="submission" date="2024-02" db="EMBL/GenBank/DDBJ databases">
        <authorList>
            <person name="Chen Y."/>
            <person name="Shah S."/>
            <person name="Dougan E. K."/>
            <person name="Thang M."/>
            <person name="Chan C."/>
        </authorList>
    </citation>
    <scope>NUCLEOTIDE SEQUENCE [LARGE SCALE GENOMIC DNA]</scope>
</reference>
<dbReference type="Gene3D" id="3.40.47.10">
    <property type="match status" value="1"/>
</dbReference>
<evidence type="ECO:0000259" key="5">
    <source>
        <dbReference type="PROSITE" id="PS50075"/>
    </source>
</evidence>
<dbReference type="InterPro" id="IPR038071">
    <property type="entry name" value="UROD/MetE-like_sf"/>
</dbReference>
<dbReference type="Pfam" id="PF02801">
    <property type="entry name" value="Ketoacyl-synt_C"/>
    <property type="match status" value="1"/>
</dbReference>
<dbReference type="PANTHER" id="PTHR43775">
    <property type="entry name" value="FATTY ACID SYNTHASE"/>
    <property type="match status" value="1"/>
</dbReference>
<dbReference type="InterPro" id="IPR036736">
    <property type="entry name" value="ACP-like_sf"/>
</dbReference>
<dbReference type="Gene3D" id="3.40.366.10">
    <property type="entry name" value="Malonyl-Coenzyme A Acyl Carrier Protein, domain 2"/>
    <property type="match status" value="1"/>
</dbReference>
<dbReference type="InterPro" id="IPR014031">
    <property type="entry name" value="Ketoacyl_synth_C"/>
</dbReference>
<dbReference type="PROSITE" id="PS52004">
    <property type="entry name" value="KS3_2"/>
    <property type="match status" value="1"/>
</dbReference>
<evidence type="ECO:0008006" key="9">
    <source>
        <dbReference type="Google" id="ProtNLM"/>
    </source>
</evidence>
<dbReference type="SMART" id="SM00825">
    <property type="entry name" value="PKS_KS"/>
    <property type="match status" value="1"/>
</dbReference>
<accession>A0ABP0I4W9</accession>
<name>A0ABP0I4W9_9DINO</name>
<dbReference type="CDD" id="cd00833">
    <property type="entry name" value="PKS"/>
    <property type="match status" value="1"/>
</dbReference>
<sequence length="1912" mass="208124">MSSASQLAPHSPRVFLFCGEGAHSAETDIACLKLSRSWPAVEDALQQLGLTNAEAFLLQNLGKHCAPTSPVVSVVLNMLNADLWQQWGEVPSVVVGHSVGEVAAAYAAGIFTAGQAISCAYHLGLAMLEMKGTMLHTEMQRKCLPTEDGFQLAAVNYVIKRGATEEEDLLSVTLCSLGSAEEYLAKDSKATLLKPEHAWHHRVCWQHFIENIPTLDVNVRQIFISAVTGTQLEELSEDHWQRWCNSPVNFEKALEKAKEMLQGTSPVVLEMGPHPVLYQAAKALSSAREKRRGSDPGLLGEVADAPTPSVYCATSAAADANSGSNQPVSTDVGAGATSPAGHVAQPAVSQYYLTPDMRLAFLDLLNKLMPCFLDYLIGLSLRGSWKIYARASLQPLVAGRVLLRPACLTEHQQQLLALKMSTLASCDDVIQSLRPLDRLDSLAKDYEEDYMEEWGEEEEGEDYASEDGDLDFLDFEDRERDEMEAVHDAVVGSQAFAAMVESVEELTSLDLRAVPVKRQATPCAGIGGRAQLPSGHRTVHMFDFDITPWSRSPMVYTDFIIHFNDGNEHVIESQPGWRAGPLPGPGGWSERGGFRWARLVKGLLYMLVTVQNQMALDYLQEKGIMDDYVQKEEFYPNEEKKNAKKTPSKTKGVFVDRWKPTERVGVMAEEYGSDGFEPENHGGLAAKSRWCVVGMEGPSHPQVERAVPTPLTSSVYLTLQLAASRKWKAYSKDAKTAFLQSRPTTRRRMPPDEAFQGYHLEQLILLLTEVYGPRSPICTSSSSAKQRGSNLETLKLSKASFEDLAWTYACSMRRGEKTGHVLRRSRAMLRSNETLRSQLQEMVSEQQLQLHTDFETISFEDQGIGSQHLVSLAQQLEKFFPMLAAYDFYRFNSLEKLIQHWDTVDTDGHIGRSHTATALDILGCGLRLPAGVASPGAFWSLLEKDDQSSAFRSKLPGITAAFLHFDQVAAAVDGVEGAEAAAMDPQHTFALQLAAEMFRDVEIGSPEGPEIVKRLKGTHRERVGVYIGAWQEITPTASTGTSAYQTIGTSLSALAARVANAYDLQGPAMTINTACSSALVAVHEALKDAKIGRIDFAIVGGVNLFGEDLQLFHQLRRAMMLSPSGRCHTFSAEADGYVRGEGGVLFLLAREDLHLPSCGRILGSAVTQNSRRRPLSSVDPFAQEHAIRLACADARLSPSELSAVELHGTGTPLGDPVEVSALARTEGRINSTCWMTAAKMHVGHLESAAGAVGLLKAMLMCQHRRVPAFKIGKLNPQVMAAMEGSCLKLGEEGVLMEDAKVGISSFGFAGSNAHVVITAPEGANRPPYEATEERQSGSGSEAVPKQDVLSQDFAPRCDVSAEDFTRSSESTKNQGDHDEHVDVAMINRLRFVSSAVLSIVGGDGSEVDVDADLHELGLDSLGLAELLGLLEDSVTAGDPLTLSAQDKFGPGCIGVEKIMDQPTCRAIASKLDSVQLETVHLPHLLPVPPVAVPPVVPVKIPVVPVVPKKTIEQHVMSDDDGDDGQWIRTTHVGSLPRPEKSGNPIDLVILQQTEIDLDVINDGEWGRENYISDVINRVSGLNGGDMGPASAASAASAACCNKHAMPLAADMLDVPLYAQRFSGGNGLITLNPKREAVSGLACVAHPKYIAPEIPNLKAFVTAVAAAGKSVLDCFYSVPSPGTMALFCRDLVFNDHKAYVMALADALAEEYQLIAQHGILLQVDCPDLAMGRHTKWSQLSHDDFMDVARCNVEALNRALRNVPIHQIRVHVCWGNYAGPHHQDMPAEHLWSLLGEVKAKYLLLEGANGRHRADVQCFESAVKKGYFKSHQVIVPGLIDTTTARVEDPRLIAEDLLRYIRAAGHPKHVMASTDCGFASTARSTAITADLASREQRETRFGAGKDSSWRNGSMDY</sequence>